<evidence type="ECO:0000313" key="3">
    <source>
        <dbReference type="WBParaSite" id="PSAMB.scaffold2197size24676.g16796.t1"/>
    </source>
</evidence>
<accession>A0A914VPE5</accession>
<sequence length="248" mass="27696">MGLDKRRQNGSGIPRRTLAWVAQECSHLPRRSLDSRAGTDATPLTCTGPRRADRNAHVSLDGRARRQGRNGRISFSPSAATQAGSHRIAHVSLNGHTRQQGTDGCISFDEHWTGSHKQSRWTARQERNEPSSRLRWSNRAGPDRNAHVSLGGRSGRQGRNKQDSFDGHWTGSHRIARVSLDSRAGRRGRTDASLLRRVLETGTDRAQRVAICDGSIYCRRHHPRGYTATRCSTRLVLGFIHYGFSPHL</sequence>
<keyword evidence="2" id="KW-1185">Reference proteome</keyword>
<feature type="region of interest" description="Disordered" evidence="1">
    <location>
        <begin position="65"/>
        <end position="84"/>
    </location>
</feature>
<reference evidence="3" key="1">
    <citation type="submission" date="2022-11" db="UniProtKB">
        <authorList>
            <consortium name="WormBaseParasite"/>
        </authorList>
    </citation>
    <scope>IDENTIFICATION</scope>
</reference>
<feature type="compositionally biased region" description="Polar residues" evidence="1">
    <location>
        <begin position="73"/>
        <end position="84"/>
    </location>
</feature>
<dbReference type="AlphaFoldDB" id="A0A914VPE5"/>
<evidence type="ECO:0000313" key="2">
    <source>
        <dbReference type="Proteomes" id="UP000887566"/>
    </source>
</evidence>
<dbReference type="Proteomes" id="UP000887566">
    <property type="component" value="Unplaced"/>
</dbReference>
<feature type="region of interest" description="Disordered" evidence="1">
    <location>
        <begin position="32"/>
        <end position="52"/>
    </location>
</feature>
<organism evidence="2 3">
    <name type="scientific">Plectus sambesii</name>
    <dbReference type="NCBI Taxonomy" id="2011161"/>
    <lineage>
        <taxon>Eukaryota</taxon>
        <taxon>Metazoa</taxon>
        <taxon>Ecdysozoa</taxon>
        <taxon>Nematoda</taxon>
        <taxon>Chromadorea</taxon>
        <taxon>Plectida</taxon>
        <taxon>Plectina</taxon>
        <taxon>Plectoidea</taxon>
        <taxon>Plectidae</taxon>
        <taxon>Plectus</taxon>
    </lineage>
</organism>
<evidence type="ECO:0000256" key="1">
    <source>
        <dbReference type="SAM" id="MobiDB-lite"/>
    </source>
</evidence>
<proteinExistence type="predicted"/>
<feature type="region of interest" description="Disordered" evidence="1">
    <location>
        <begin position="116"/>
        <end position="169"/>
    </location>
</feature>
<protein>
    <submittedName>
        <fullName evidence="3">Uncharacterized protein</fullName>
    </submittedName>
</protein>
<dbReference type="WBParaSite" id="PSAMB.scaffold2197size24676.g16796.t1">
    <property type="protein sequence ID" value="PSAMB.scaffold2197size24676.g16796.t1"/>
    <property type="gene ID" value="PSAMB.scaffold2197size24676.g16796"/>
</dbReference>
<name>A0A914VPE5_9BILA</name>
<feature type="compositionally biased region" description="Basic and acidic residues" evidence="1">
    <location>
        <begin position="123"/>
        <end position="132"/>
    </location>
</feature>